<proteinExistence type="predicted"/>
<name>A0ACC3STF8_LIPKO</name>
<evidence type="ECO:0000313" key="2">
    <source>
        <dbReference type="Proteomes" id="UP001433508"/>
    </source>
</evidence>
<organism evidence="1 2">
    <name type="scientific">Lipomyces kononenkoae</name>
    <name type="common">Yeast</name>
    <dbReference type="NCBI Taxonomy" id="34357"/>
    <lineage>
        <taxon>Eukaryota</taxon>
        <taxon>Fungi</taxon>
        <taxon>Dikarya</taxon>
        <taxon>Ascomycota</taxon>
        <taxon>Saccharomycotina</taxon>
        <taxon>Lipomycetes</taxon>
        <taxon>Lipomycetales</taxon>
        <taxon>Lipomycetaceae</taxon>
        <taxon>Lipomyces</taxon>
    </lineage>
</organism>
<protein>
    <submittedName>
        <fullName evidence="1">General substrate transporter</fullName>
    </submittedName>
</protein>
<dbReference type="EMBL" id="MU971527">
    <property type="protein sequence ID" value="KAK9234037.1"/>
    <property type="molecule type" value="Genomic_DNA"/>
</dbReference>
<sequence>MVKFLNVYSISAFVALGGALFGFDIASISVVVGTDQYKTFYGNPLGIIQGAITSSMAAGSIIGASLSSFLADRFSRKVAIQLGAIVWCVGAAVQSASTGVPMLCIGRAIGGLCIGLTSAIVPIYQSEIAPRKFRGRIVSFQQFSLTLGILVQYYVQYACSFIKSEAAFRLPWALQSVPAIILFFGLFVLPRSPRWLANKGRWDDVLHVLAFLRTFNADINDPLVLAEFKEIEDQVQQERVEQSNSYRELCSRKLRKRMFLAVAIQVFSQLTGTDLLVYYIVYLLSSASIQHTLLMSSIIYILFCVATIPSIIWTDQWGRRLSLLLGALSMSFWLYLIGGLLSRYGQSTTVQDQSYTWIIVGHPAASRCVQASLYLSAASFAMTWGPVSWMYPPEIMPVRVRATAVSLSTASNWCFNYLLGFGVPSLLRMMRWRLFFLFGSLNMAAFFFVLLQVPETKQRTLEEIDEVFEYEKPLWRSLRGREHIDRLEALASDIREGQVQVSVIPRAASYEQNPTCLLQ</sequence>
<keyword evidence="2" id="KW-1185">Reference proteome</keyword>
<reference evidence="2" key="1">
    <citation type="journal article" date="2024" name="Front. Bioeng. Biotechnol.">
        <title>Genome-scale model development and genomic sequencing of the oleaginous clade Lipomyces.</title>
        <authorList>
            <person name="Czajka J.J."/>
            <person name="Han Y."/>
            <person name="Kim J."/>
            <person name="Mondo S.J."/>
            <person name="Hofstad B.A."/>
            <person name="Robles A."/>
            <person name="Haridas S."/>
            <person name="Riley R."/>
            <person name="LaButti K."/>
            <person name="Pangilinan J."/>
            <person name="Andreopoulos W."/>
            <person name="Lipzen A."/>
            <person name="Yan J."/>
            <person name="Wang M."/>
            <person name="Ng V."/>
            <person name="Grigoriev I.V."/>
            <person name="Spatafora J.W."/>
            <person name="Magnuson J.K."/>
            <person name="Baker S.E."/>
            <person name="Pomraning K.R."/>
        </authorList>
    </citation>
    <scope>NUCLEOTIDE SEQUENCE [LARGE SCALE GENOMIC DNA]</scope>
    <source>
        <strain evidence="2">CBS 7786</strain>
    </source>
</reference>
<gene>
    <name evidence="1" type="ORF">V1525DRAFT_88950</name>
</gene>
<comment type="caution">
    <text evidence="1">The sequence shown here is derived from an EMBL/GenBank/DDBJ whole genome shotgun (WGS) entry which is preliminary data.</text>
</comment>
<evidence type="ECO:0000313" key="1">
    <source>
        <dbReference type="EMBL" id="KAK9234037.1"/>
    </source>
</evidence>
<dbReference type="Proteomes" id="UP001433508">
    <property type="component" value="Unassembled WGS sequence"/>
</dbReference>
<accession>A0ACC3STF8</accession>